<feature type="transmembrane region" description="Helical" evidence="2">
    <location>
        <begin position="160"/>
        <end position="185"/>
    </location>
</feature>
<protein>
    <submittedName>
        <fullName evidence="3">Uncharacterized protein</fullName>
    </submittedName>
</protein>
<feature type="transmembrane region" description="Helical" evidence="2">
    <location>
        <begin position="423"/>
        <end position="444"/>
    </location>
</feature>
<dbReference type="PANTHER" id="PTHR43298">
    <property type="entry name" value="MULTIDRUG RESISTANCE PROTEIN NORM-RELATED"/>
    <property type="match status" value="1"/>
</dbReference>
<name>A0A9Q3W499_9GAMM</name>
<dbReference type="GO" id="GO:0042910">
    <property type="term" value="F:xenobiotic transmembrane transporter activity"/>
    <property type="evidence" value="ECO:0007669"/>
    <property type="project" value="InterPro"/>
</dbReference>
<dbReference type="AlphaFoldDB" id="A0A9Q3W499"/>
<dbReference type="PANTHER" id="PTHR43298:SF2">
    <property type="entry name" value="FMN_FAD EXPORTER YEEO-RELATED"/>
    <property type="match status" value="1"/>
</dbReference>
<evidence type="ECO:0000256" key="1">
    <source>
        <dbReference type="ARBA" id="ARBA00022448"/>
    </source>
</evidence>
<keyword evidence="2" id="KW-0472">Membrane</keyword>
<evidence type="ECO:0000256" key="2">
    <source>
        <dbReference type="SAM" id="Phobius"/>
    </source>
</evidence>
<feature type="transmembrane region" description="Helical" evidence="2">
    <location>
        <begin position="247"/>
        <end position="270"/>
    </location>
</feature>
<feature type="transmembrane region" description="Helical" evidence="2">
    <location>
        <begin position="21"/>
        <end position="42"/>
    </location>
</feature>
<proteinExistence type="predicted"/>
<keyword evidence="2" id="KW-1133">Transmembrane helix</keyword>
<keyword evidence="2" id="KW-0812">Transmembrane</keyword>
<dbReference type="InterPro" id="IPR050222">
    <property type="entry name" value="MATE_MdtK"/>
</dbReference>
<sequence>MATGANWNVELREMLMLGGSLALGQVTRVGFAVVSVIMMGWISVQALAAGALVNSVVLLLFLSCSGVLQGISPLLGLELEAGQYSWINRVMLHGVIVAAGLTAFSALILIGLPLLLSLNGQPESVLREARLYVWVLIPGFFPALWLMGLRYLLASVGKVFWLNLIQIVGVMVGIGGNYLLAFGYWGFPALGLMGIGLSTSLVNGLILVVMLLFLKWSPQWAGLAGVGWPRPVEADLLRRILRIGGPIGVVLFVETALFAAAHAMIGYIGVEALAAHAIAMQLFYFVIIVPVGLSQAATARVALAIGRYSKQNLLHSASAATLIAFVFVGIIGGGMFFQAEWLVGLVLGYQRELNPLIIERAVSFTRIAALTQGLSGMVIVLAGIARGYQDTASAMLYVLVGYWGIGLGCAAILAFGFRMEGEGIWWGMTAGFAFSLLTLIGRLFHMNKRIKAQFGDGDVVASRAGGPG</sequence>
<dbReference type="GO" id="GO:0015297">
    <property type="term" value="F:antiporter activity"/>
    <property type="evidence" value="ECO:0007669"/>
    <property type="project" value="InterPro"/>
</dbReference>
<gene>
    <name evidence="3" type="ORF">LZG35_06715</name>
</gene>
<feature type="transmembrane region" description="Helical" evidence="2">
    <location>
        <begin position="317"/>
        <end position="343"/>
    </location>
</feature>
<evidence type="ECO:0000313" key="4">
    <source>
        <dbReference type="Proteomes" id="UP001107961"/>
    </source>
</evidence>
<feature type="transmembrane region" description="Helical" evidence="2">
    <location>
        <begin position="191"/>
        <end position="214"/>
    </location>
</feature>
<dbReference type="EMBL" id="JAJVKT010000006">
    <property type="protein sequence ID" value="MCE7508326.1"/>
    <property type="molecule type" value="Genomic_DNA"/>
</dbReference>
<feature type="transmembrane region" description="Helical" evidence="2">
    <location>
        <begin position="90"/>
        <end position="111"/>
    </location>
</feature>
<dbReference type="RefSeq" id="WP_233925476.1">
    <property type="nucleotide sequence ID" value="NZ_CP102389.1"/>
</dbReference>
<feature type="transmembrane region" description="Helical" evidence="2">
    <location>
        <begin position="131"/>
        <end position="153"/>
    </location>
</feature>
<reference evidence="3" key="1">
    <citation type="submission" date="2022-01" db="EMBL/GenBank/DDBJ databases">
        <authorList>
            <person name="Karlyshev A.V."/>
            <person name="Jaspars M."/>
        </authorList>
    </citation>
    <scope>NUCLEOTIDE SEQUENCE</scope>
    <source>
        <strain evidence="3">AGSA3-2</strain>
    </source>
</reference>
<evidence type="ECO:0000313" key="3">
    <source>
        <dbReference type="EMBL" id="MCE7508326.1"/>
    </source>
</evidence>
<dbReference type="InterPro" id="IPR002528">
    <property type="entry name" value="MATE_fam"/>
</dbReference>
<dbReference type="Proteomes" id="UP001107961">
    <property type="component" value="Unassembled WGS sequence"/>
</dbReference>
<dbReference type="GO" id="GO:0005886">
    <property type="term" value="C:plasma membrane"/>
    <property type="evidence" value="ECO:0007669"/>
    <property type="project" value="TreeGrafter"/>
</dbReference>
<comment type="caution">
    <text evidence="3">The sequence shown here is derived from an EMBL/GenBank/DDBJ whole genome shotgun (WGS) entry which is preliminary data.</text>
</comment>
<feature type="transmembrane region" description="Helical" evidence="2">
    <location>
        <begin position="282"/>
        <end position="305"/>
    </location>
</feature>
<dbReference type="Pfam" id="PF01554">
    <property type="entry name" value="MatE"/>
    <property type="match status" value="2"/>
</dbReference>
<feature type="transmembrane region" description="Helical" evidence="2">
    <location>
        <begin position="48"/>
        <end position="69"/>
    </location>
</feature>
<keyword evidence="1" id="KW-0813">Transport</keyword>
<keyword evidence="4" id="KW-1185">Reference proteome</keyword>
<feature type="transmembrane region" description="Helical" evidence="2">
    <location>
        <begin position="396"/>
        <end position="417"/>
    </location>
</feature>
<accession>A0A9Q3W499</accession>
<organism evidence="3 4">
    <name type="scientific">Alloalcanivorax xenomutans</name>
    <dbReference type="NCBI Taxonomy" id="1094342"/>
    <lineage>
        <taxon>Bacteria</taxon>
        <taxon>Pseudomonadati</taxon>
        <taxon>Pseudomonadota</taxon>
        <taxon>Gammaproteobacteria</taxon>
        <taxon>Oceanospirillales</taxon>
        <taxon>Alcanivoracaceae</taxon>
        <taxon>Alloalcanivorax</taxon>
    </lineage>
</organism>
<feature type="transmembrane region" description="Helical" evidence="2">
    <location>
        <begin position="363"/>
        <end position="384"/>
    </location>
</feature>